<dbReference type="GO" id="GO:0016477">
    <property type="term" value="P:cell migration"/>
    <property type="evidence" value="ECO:0007669"/>
    <property type="project" value="TreeGrafter"/>
</dbReference>
<dbReference type="PANTHER" id="PTHR10082">
    <property type="entry name" value="INTEGRIN BETA SUBUNIT"/>
    <property type="match status" value="1"/>
</dbReference>
<dbReference type="FunFam" id="3.40.50.410:FF:000002">
    <property type="entry name" value="Integrin beta"/>
    <property type="match status" value="1"/>
</dbReference>
<dbReference type="GO" id="GO:0009986">
    <property type="term" value="C:cell surface"/>
    <property type="evidence" value="ECO:0007669"/>
    <property type="project" value="TreeGrafter"/>
</dbReference>
<keyword evidence="13 17" id="KW-0401">Integrin</keyword>
<keyword evidence="9" id="KW-0106">Calcium</keyword>
<evidence type="ECO:0000256" key="15">
    <source>
        <dbReference type="ARBA" id="ARBA00023157"/>
    </source>
</evidence>
<dbReference type="Proteomes" id="UP000264820">
    <property type="component" value="Unplaced"/>
</dbReference>
<dbReference type="GO" id="GO:0033627">
    <property type="term" value="P:cell adhesion mediated by integrin"/>
    <property type="evidence" value="ECO:0007669"/>
    <property type="project" value="TreeGrafter"/>
</dbReference>
<feature type="domain" description="Integrin beta subunit VWA" evidence="18">
    <location>
        <begin position="15"/>
        <end position="364"/>
    </location>
</feature>
<dbReference type="Gene3D" id="2.60.40.1510">
    <property type="entry name" value="ntegrin, alpha v. Chain A, domain 3"/>
    <property type="match status" value="1"/>
</dbReference>
<evidence type="ECO:0000256" key="17">
    <source>
        <dbReference type="RuleBase" id="RU000633"/>
    </source>
</evidence>
<keyword evidence="16" id="KW-0325">Glycoprotein</keyword>
<feature type="domain" description="PSI" evidence="19">
    <location>
        <begin position="7"/>
        <end position="56"/>
    </location>
</feature>
<evidence type="ECO:0000256" key="11">
    <source>
        <dbReference type="ARBA" id="ARBA00022889"/>
    </source>
</evidence>
<evidence type="ECO:0000256" key="5">
    <source>
        <dbReference type="ARBA" id="ARBA00022692"/>
    </source>
</evidence>
<evidence type="ECO:0000256" key="4">
    <source>
        <dbReference type="ARBA" id="ARBA00022536"/>
    </source>
</evidence>
<evidence type="ECO:0000259" key="18">
    <source>
        <dbReference type="SMART" id="SM00187"/>
    </source>
</evidence>
<dbReference type="InterPro" id="IPR015812">
    <property type="entry name" value="Integrin_bsu"/>
</dbReference>
<keyword evidence="6" id="KW-0479">Metal-binding</keyword>
<evidence type="ECO:0000256" key="10">
    <source>
        <dbReference type="ARBA" id="ARBA00022842"/>
    </source>
</evidence>
<keyword evidence="11 17" id="KW-0130">Cell adhesion</keyword>
<dbReference type="GO" id="GO:0005178">
    <property type="term" value="F:integrin binding"/>
    <property type="evidence" value="ECO:0007669"/>
    <property type="project" value="TreeGrafter"/>
</dbReference>
<dbReference type="Ensembl" id="ENSHCOT00000000395.1">
    <property type="protein sequence ID" value="ENSHCOP00000008393.1"/>
    <property type="gene ID" value="ENSHCOG00000010635.1"/>
</dbReference>
<dbReference type="GO" id="GO:0007229">
    <property type="term" value="P:integrin-mediated signaling pathway"/>
    <property type="evidence" value="ECO:0007669"/>
    <property type="project" value="UniProtKB-KW"/>
</dbReference>
<dbReference type="Pfam" id="PF00362">
    <property type="entry name" value="Integrin_beta"/>
    <property type="match status" value="1"/>
</dbReference>
<evidence type="ECO:0000256" key="3">
    <source>
        <dbReference type="ARBA" id="ARBA00022475"/>
    </source>
</evidence>
<keyword evidence="4" id="KW-0245">EGF-like domain</keyword>
<evidence type="ECO:0000313" key="20">
    <source>
        <dbReference type="Ensembl" id="ENSHCOP00000008393.1"/>
    </source>
</evidence>
<dbReference type="Pfam" id="PF17205">
    <property type="entry name" value="PSI_integrin"/>
    <property type="match status" value="1"/>
</dbReference>
<sequence length="364" mass="40529">SPVGDNLCSSALITSCKECLRRGPQCSWCFKEDFLEEAGAGHRCDLQVNLLRRGCGPEFTENSDVKVDVNATVVDILCAPGSEASFVVAVKQLPRYPVDLYYLVDVSASMQENLDHLKTVGVALSLRMTEYSSDLWLGFGSFVDKPVSPYINVHPTKINNPCSDYEIRCRPAHGFHHVLSMTGNMSEFTRVIKRQRISGNMDTPEGGLDAMLQATVCQRAVGWRPEAKRLLLLMTDQPSHLALDSRLAGIVIPHDGLCHLENNVYTGSTRMDHPSLGQLSDKLLENHIHSIFAVEKQQYQWYEELVRLLPGSYLGKIGFFQSPNLIDLVVDSYKVRTQLPTLFSVSKPAMTKRKTEVGKETAAV</sequence>
<evidence type="ECO:0000256" key="16">
    <source>
        <dbReference type="ARBA" id="ARBA00023180"/>
    </source>
</evidence>
<keyword evidence="15" id="KW-1015">Disulfide bond</keyword>
<evidence type="ECO:0000256" key="6">
    <source>
        <dbReference type="ARBA" id="ARBA00022723"/>
    </source>
</evidence>
<dbReference type="GO" id="GO:0008305">
    <property type="term" value="C:integrin complex"/>
    <property type="evidence" value="ECO:0007669"/>
    <property type="project" value="TreeGrafter"/>
</dbReference>
<reference evidence="20" key="1">
    <citation type="submission" date="2025-08" db="UniProtKB">
        <authorList>
            <consortium name="Ensembl"/>
        </authorList>
    </citation>
    <scope>IDENTIFICATION</scope>
</reference>
<accession>A0A3Q2XTV1</accession>
<protein>
    <recommendedName>
        <fullName evidence="17">Integrin beta</fullName>
    </recommendedName>
</protein>
<comment type="similarity">
    <text evidence="2 17">Belongs to the integrin beta chain family.</text>
</comment>
<dbReference type="SMART" id="SM00187">
    <property type="entry name" value="INB"/>
    <property type="match status" value="1"/>
</dbReference>
<reference evidence="20" key="2">
    <citation type="submission" date="2025-09" db="UniProtKB">
        <authorList>
            <consortium name="Ensembl"/>
        </authorList>
    </citation>
    <scope>IDENTIFICATION</scope>
</reference>
<keyword evidence="10" id="KW-0460">Magnesium</keyword>
<evidence type="ECO:0000256" key="7">
    <source>
        <dbReference type="ARBA" id="ARBA00022729"/>
    </source>
</evidence>
<dbReference type="PANTHER" id="PTHR10082:SF9">
    <property type="entry name" value="INTEGRIN BETA-8"/>
    <property type="match status" value="1"/>
</dbReference>
<keyword evidence="12" id="KW-1133">Transmembrane helix</keyword>
<evidence type="ECO:0000256" key="8">
    <source>
        <dbReference type="ARBA" id="ARBA00022737"/>
    </source>
</evidence>
<keyword evidence="14" id="KW-0472">Membrane</keyword>
<dbReference type="PRINTS" id="PR01186">
    <property type="entry name" value="INTEGRINB"/>
</dbReference>
<evidence type="ECO:0000256" key="12">
    <source>
        <dbReference type="ARBA" id="ARBA00022989"/>
    </source>
</evidence>
<evidence type="ECO:0000313" key="21">
    <source>
        <dbReference type="Proteomes" id="UP000264820"/>
    </source>
</evidence>
<keyword evidence="7" id="KW-0732">Signal</keyword>
<proteinExistence type="inferred from homology"/>
<evidence type="ECO:0000256" key="9">
    <source>
        <dbReference type="ARBA" id="ARBA00022837"/>
    </source>
</evidence>
<dbReference type="GO" id="GO:0046872">
    <property type="term" value="F:metal ion binding"/>
    <property type="evidence" value="ECO:0007669"/>
    <property type="project" value="UniProtKB-KW"/>
</dbReference>
<dbReference type="InterPro" id="IPR016201">
    <property type="entry name" value="PSI"/>
</dbReference>
<keyword evidence="5 17" id="KW-0812">Transmembrane</keyword>
<dbReference type="GO" id="GO:0098609">
    <property type="term" value="P:cell-cell adhesion"/>
    <property type="evidence" value="ECO:0007669"/>
    <property type="project" value="TreeGrafter"/>
</dbReference>
<dbReference type="InterPro" id="IPR033760">
    <property type="entry name" value="Integrin_beta_N"/>
</dbReference>
<keyword evidence="3" id="KW-1003">Cell membrane</keyword>
<dbReference type="GO" id="GO:0005925">
    <property type="term" value="C:focal adhesion"/>
    <property type="evidence" value="ECO:0007669"/>
    <property type="project" value="TreeGrafter"/>
</dbReference>
<evidence type="ECO:0000256" key="1">
    <source>
        <dbReference type="ARBA" id="ARBA00004251"/>
    </source>
</evidence>
<organism evidence="20 21">
    <name type="scientific">Hippocampus comes</name>
    <name type="common">Tiger tail seahorse</name>
    <dbReference type="NCBI Taxonomy" id="109280"/>
    <lineage>
        <taxon>Eukaryota</taxon>
        <taxon>Metazoa</taxon>
        <taxon>Chordata</taxon>
        <taxon>Craniata</taxon>
        <taxon>Vertebrata</taxon>
        <taxon>Euteleostomi</taxon>
        <taxon>Actinopterygii</taxon>
        <taxon>Neopterygii</taxon>
        <taxon>Teleostei</taxon>
        <taxon>Neoteleostei</taxon>
        <taxon>Acanthomorphata</taxon>
        <taxon>Syngnathiaria</taxon>
        <taxon>Syngnathiformes</taxon>
        <taxon>Syngnathoidei</taxon>
        <taxon>Syngnathidae</taxon>
        <taxon>Hippocampus</taxon>
    </lineage>
</organism>
<dbReference type="SUPFAM" id="SSF103575">
    <property type="entry name" value="Plexin repeat"/>
    <property type="match status" value="1"/>
</dbReference>
<keyword evidence="8" id="KW-0677">Repeat</keyword>
<dbReference type="InterPro" id="IPR036465">
    <property type="entry name" value="vWFA_dom_sf"/>
</dbReference>
<dbReference type="SUPFAM" id="SSF53300">
    <property type="entry name" value="vWA-like"/>
    <property type="match status" value="1"/>
</dbReference>
<name>A0A3Q2XTV1_HIPCM</name>
<keyword evidence="21" id="KW-1185">Reference proteome</keyword>
<dbReference type="AlphaFoldDB" id="A0A3Q2XTV1"/>
<comment type="subcellular location">
    <subcellularLocation>
        <location evidence="1 17">Cell membrane</location>
        <topology evidence="1 17">Single-pass type I membrane protein</topology>
    </subcellularLocation>
</comment>
<evidence type="ECO:0000256" key="14">
    <source>
        <dbReference type="ARBA" id="ARBA00023136"/>
    </source>
</evidence>
<dbReference type="FunFam" id="3.30.1680.10:FF:000002">
    <property type="entry name" value="Integrin beta"/>
    <property type="match status" value="1"/>
</dbReference>
<dbReference type="STRING" id="109280.ENSHCOP00000008393"/>
<dbReference type="SMART" id="SM00423">
    <property type="entry name" value="PSI"/>
    <property type="match status" value="1"/>
</dbReference>
<evidence type="ECO:0000256" key="2">
    <source>
        <dbReference type="ARBA" id="ARBA00007449"/>
    </source>
</evidence>
<dbReference type="Gene3D" id="3.30.1680.10">
    <property type="entry name" value="ligand-binding face of the semaphorins, domain 2"/>
    <property type="match status" value="1"/>
</dbReference>
<dbReference type="InterPro" id="IPR002369">
    <property type="entry name" value="Integrin_bsu_VWA"/>
</dbReference>
<evidence type="ECO:0000256" key="13">
    <source>
        <dbReference type="ARBA" id="ARBA00023037"/>
    </source>
</evidence>
<dbReference type="GeneTree" id="ENSGT01150000286919"/>
<dbReference type="OMA" id="ACHINSE"/>
<evidence type="ECO:0000259" key="19">
    <source>
        <dbReference type="SMART" id="SM00423"/>
    </source>
</evidence>
<dbReference type="Gene3D" id="3.40.50.410">
    <property type="entry name" value="von Willebrand factor, type A domain"/>
    <property type="match status" value="1"/>
</dbReference>